<proteinExistence type="predicted"/>
<keyword evidence="3" id="KW-1185">Reference proteome</keyword>
<accession>A0A2U8UQ50</accession>
<dbReference type="EMBL" id="MH155873">
    <property type="protein sequence ID" value="AWN05566.1"/>
    <property type="molecule type" value="Genomic_DNA"/>
</dbReference>
<dbReference type="RefSeq" id="YP_009801921.1">
    <property type="nucleotide sequence ID" value="NC_047976.1"/>
</dbReference>
<feature type="region of interest" description="Disordered" evidence="1">
    <location>
        <begin position="1"/>
        <end position="20"/>
    </location>
</feature>
<organism evidence="2 3">
    <name type="scientific">Microbacterium phage Paschalis</name>
    <dbReference type="NCBI Taxonomy" id="2992928"/>
    <lineage>
        <taxon>Viruses</taxon>
        <taxon>Duplodnaviria</taxon>
        <taxon>Heunggongvirae</taxon>
        <taxon>Uroviricota</taxon>
        <taxon>Caudoviricetes</taxon>
        <taxon>Hodgkinviridae</taxon>
        <taxon>Quhwahvirus</taxon>
        <taxon>Quhwahvirus paschalis</taxon>
    </lineage>
</organism>
<evidence type="ECO:0000313" key="2">
    <source>
        <dbReference type="EMBL" id="AWN05566.1"/>
    </source>
</evidence>
<reference evidence="2 3" key="1">
    <citation type="submission" date="2018-04" db="EMBL/GenBank/DDBJ databases">
        <authorList>
            <person name="Paschalis M.I."/>
            <person name="Cheong D.K."/>
            <person name="Petit-Frere T."/>
            <person name="Stoner K.N."/>
            <person name="Veracka M."/>
            <person name="Ewers R.M."/>
            <person name="Maciver D.B."/>
            <person name="Santiago X."/>
            <person name="Nichols C.D."/>
            <person name="Scaff D.S."/>
            <person name="Osorio S.M."/>
            <person name="Mercado F.J."/>
            <person name="Tamondong K.G."/>
            <person name="Lee J."/>
            <person name="Nicholson R.L."/>
            <person name="Antonucci M.K."/>
            <person name="Anger G.K."/>
            <person name="Washington J.M."/>
            <person name="Garlena R.A."/>
            <person name="Russell D.A."/>
            <person name="Pope W.H."/>
            <person name="Jacobs-Sera D."/>
            <person name="Hendrix R.W."/>
            <person name="Hatfull G.F."/>
        </authorList>
    </citation>
    <scope>NUCLEOTIDE SEQUENCE [LARGE SCALE GENOMIC DNA]</scope>
</reference>
<evidence type="ECO:0000256" key="1">
    <source>
        <dbReference type="SAM" id="MobiDB-lite"/>
    </source>
</evidence>
<gene>
    <name evidence="2" type="primary">73</name>
    <name evidence="2" type="ORF">SEA_PASCHALIS_73</name>
</gene>
<name>A0A2U8UQ50_9CAUD</name>
<dbReference type="Proteomes" id="UP000246726">
    <property type="component" value="Segment"/>
</dbReference>
<sequence length="82" mass="8531">MTEPDIRAPGANPATPGHTRVGVFENRGSFGEAQPLTAASLLEALQSMIAAAPDAPWVLVSATTTRLEFESPSSDLQNGVPL</sequence>
<protein>
    <submittedName>
        <fullName evidence="2">Uncharacterized protein</fullName>
    </submittedName>
</protein>
<dbReference type="GeneID" id="54992448"/>
<evidence type="ECO:0000313" key="3">
    <source>
        <dbReference type="Proteomes" id="UP000246726"/>
    </source>
</evidence>